<dbReference type="PANTHER" id="PTHR35446">
    <property type="entry name" value="SI:CH211-175M2.5"/>
    <property type="match status" value="1"/>
</dbReference>
<proteinExistence type="predicted"/>
<dbReference type="InterPro" id="IPR003779">
    <property type="entry name" value="CMD-like"/>
</dbReference>
<gene>
    <name evidence="2" type="ORF">VB248_19490</name>
</gene>
<dbReference type="EMBL" id="JAYFUM010000026">
    <property type="protein sequence ID" value="MEA5141347.1"/>
    <property type="molecule type" value="Genomic_DNA"/>
</dbReference>
<dbReference type="PANTHER" id="PTHR35446:SF3">
    <property type="entry name" value="CMD DOMAIN-CONTAINING PROTEIN"/>
    <property type="match status" value="1"/>
</dbReference>
<accession>A0ABU5QFE6</accession>
<reference evidence="2 3" key="1">
    <citation type="submission" date="2023-12" db="EMBL/GenBank/DDBJ databases">
        <title>Novel species of the genus Arcicella isolated from rivers.</title>
        <authorList>
            <person name="Lu H."/>
        </authorList>
    </citation>
    <scope>NUCLEOTIDE SEQUENCE [LARGE SCALE GENOMIC DNA]</scope>
    <source>
        <strain evidence="2 3">KCTC 23307</strain>
    </source>
</reference>
<evidence type="ECO:0000313" key="2">
    <source>
        <dbReference type="EMBL" id="MEA5141347.1"/>
    </source>
</evidence>
<dbReference type="SUPFAM" id="SSF69118">
    <property type="entry name" value="AhpD-like"/>
    <property type="match status" value="1"/>
</dbReference>
<evidence type="ECO:0000313" key="3">
    <source>
        <dbReference type="Proteomes" id="UP001302949"/>
    </source>
</evidence>
<comment type="caution">
    <text evidence="2">The sequence shown here is derived from an EMBL/GenBank/DDBJ whole genome shotgun (WGS) entry which is preliminary data.</text>
</comment>
<feature type="domain" description="Carboxymuconolactone decarboxylase-like" evidence="1">
    <location>
        <begin position="41"/>
        <end position="117"/>
    </location>
</feature>
<dbReference type="NCBIfam" id="TIGR00778">
    <property type="entry name" value="ahpD_dom"/>
    <property type="match status" value="1"/>
</dbReference>
<sequence>MARLTAINPEVATGKTKELFNAIQGKLGVVPNMMRTMANSPAFLESYLNLSGALAGGTLGAKTGELIALAVSESNACDYCLSAHTYIGANLVKIKPETIEAARLGNATDAKTDGALKLAKTLVSKKGLLSDSDVEAAKLAGLNEGEIGEVVGHVALNILTNYFNNTAQTEIDFPAVKAHQLETV</sequence>
<dbReference type="InterPro" id="IPR029032">
    <property type="entry name" value="AhpD-like"/>
</dbReference>
<protein>
    <submittedName>
        <fullName evidence="2">Carboxymuconolactone decarboxylase family protein</fullName>
    </submittedName>
</protein>
<dbReference type="Gene3D" id="1.20.1290.10">
    <property type="entry name" value="AhpD-like"/>
    <property type="match status" value="1"/>
</dbReference>
<evidence type="ECO:0000259" key="1">
    <source>
        <dbReference type="Pfam" id="PF02627"/>
    </source>
</evidence>
<dbReference type="InterPro" id="IPR004675">
    <property type="entry name" value="AhpD_core"/>
</dbReference>
<dbReference type="RefSeq" id="WP_323298502.1">
    <property type="nucleotide sequence ID" value="NZ_JAYFUM010000026.1"/>
</dbReference>
<name>A0ABU5QFE6_9BACT</name>
<dbReference type="Proteomes" id="UP001302949">
    <property type="component" value="Unassembled WGS sequence"/>
</dbReference>
<keyword evidence="3" id="KW-1185">Reference proteome</keyword>
<dbReference type="Pfam" id="PF02627">
    <property type="entry name" value="CMD"/>
    <property type="match status" value="1"/>
</dbReference>
<organism evidence="2 3">
    <name type="scientific">Arcicella rigui</name>
    <dbReference type="NCBI Taxonomy" id="797020"/>
    <lineage>
        <taxon>Bacteria</taxon>
        <taxon>Pseudomonadati</taxon>
        <taxon>Bacteroidota</taxon>
        <taxon>Cytophagia</taxon>
        <taxon>Cytophagales</taxon>
        <taxon>Flectobacillaceae</taxon>
        <taxon>Arcicella</taxon>
    </lineage>
</organism>